<dbReference type="PROSITE" id="PS50042">
    <property type="entry name" value="CNMP_BINDING_3"/>
    <property type="match status" value="1"/>
</dbReference>
<dbReference type="GO" id="GO:0005829">
    <property type="term" value="C:cytosol"/>
    <property type="evidence" value="ECO:0007669"/>
    <property type="project" value="TreeGrafter"/>
</dbReference>
<protein>
    <recommendedName>
        <fullName evidence="8">Transcriptional regulator</fullName>
    </recommendedName>
</protein>
<dbReference type="InterPro" id="IPR014710">
    <property type="entry name" value="RmlC-like_jellyroll"/>
</dbReference>
<proteinExistence type="predicted"/>
<evidence type="ECO:0000259" key="4">
    <source>
        <dbReference type="PROSITE" id="PS50042"/>
    </source>
</evidence>
<name>A0A1F6TH01_9PROT</name>
<feature type="domain" description="Cyclic nucleotide-binding" evidence="4">
    <location>
        <begin position="29"/>
        <end position="120"/>
    </location>
</feature>
<dbReference type="Gene3D" id="1.10.10.10">
    <property type="entry name" value="Winged helix-like DNA-binding domain superfamily/Winged helix DNA-binding domain"/>
    <property type="match status" value="1"/>
</dbReference>
<dbReference type="FunFam" id="1.10.10.10:FF:000028">
    <property type="entry name" value="Fumarate/nitrate reduction transcriptional regulator Fnr"/>
    <property type="match status" value="1"/>
</dbReference>
<dbReference type="InterPro" id="IPR000595">
    <property type="entry name" value="cNMP-bd_dom"/>
</dbReference>
<sequence>MDKKQTATIINISNIRATCKECALREHCIPQGLDEADLGALDRVVKRRRKLKKGELLYRAGDPLRSLFAIFSGSIKTTGLMEDGRAQVTGFYLSGELLGIDAINSARHPCTAEALESSEVCEIPYPALEELAQHVPHLQHHLFQIMSREIARDEQMLLMLGRMSAEERLAACLLSFFRRQARLGLNGRDLKLSMLRQDLGDYLGLALETVSRLFSRFQEEGLIKVEGRHIQLRDPARLEALANGSAGSHHSRQN</sequence>
<comment type="caution">
    <text evidence="6">The sequence shown here is derived from an EMBL/GenBank/DDBJ whole genome shotgun (WGS) entry which is preliminary data.</text>
</comment>
<dbReference type="SMART" id="SM00419">
    <property type="entry name" value="HTH_CRP"/>
    <property type="match status" value="1"/>
</dbReference>
<evidence type="ECO:0000256" key="2">
    <source>
        <dbReference type="ARBA" id="ARBA00023125"/>
    </source>
</evidence>
<dbReference type="STRING" id="1817764.A2637_00445"/>
<dbReference type="InterPro" id="IPR018490">
    <property type="entry name" value="cNMP-bd_dom_sf"/>
</dbReference>
<dbReference type="AlphaFoldDB" id="A0A1F6TH01"/>
<dbReference type="Pfam" id="PF13545">
    <property type="entry name" value="HTH_Crp_2"/>
    <property type="match status" value="1"/>
</dbReference>
<evidence type="ECO:0000313" key="6">
    <source>
        <dbReference type="EMBL" id="OGI44417.1"/>
    </source>
</evidence>
<feature type="domain" description="HTH crp-type" evidence="5">
    <location>
        <begin position="163"/>
        <end position="236"/>
    </location>
</feature>
<evidence type="ECO:0008006" key="8">
    <source>
        <dbReference type="Google" id="ProtNLM"/>
    </source>
</evidence>
<dbReference type="CDD" id="cd00038">
    <property type="entry name" value="CAP_ED"/>
    <property type="match status" value="1"/>
</dbReference>
<evidence type="ECO:0000256" key="1">
    <source>
        <dbReference type="ARBA" id="ARBA00023015"/>
    </source>
</evidence>
<keyword evidence="3" id="KW-0804">Transcription</keyword>
<dbReference type="PANTHER" id="PTHR24567">
    <property type="entry name" value="CRP FAMILY TRANSCRIPTIONAL REGULATORY PROTEIN"/>
    <property type="match status" value="1"/>
</dbReference>
<dbReference type="InterPro" id="IPR036390">
    <property type="entry name" value="WH_DNA-bd_sf"/>
</dbReference>
<accession>A0A1F6TH01</accession>
<dbReference type="NCBIfam" id="NF008365">
    <property type="entry name" value="PRK11161.1"/>
    <property type="match status" value="1"/>
</dbReference>
<reference evidence="6 7" key="1">
    <citation type="journal article" date="2016" name="Nat. Commun.">
        <title>Thousands of microbial genomes shed light on interconnected biogeochemical processes in an aquifer system.</title>
        <authorList>
            <person name="Anantharaman K."/>
            <person name="Brown C.T."/>
            <person name="Hug L.A."/>
            <person name="Sharon I."/>
            <person name="Castelle C.J."/>
            <person name="Probst A.J."/>
            <person name="Thomas B.C."/>
            <person name="Singh A."/>
            <person name="Wilkins M.J."/>
            <person name="Karaoz U."/>
            <person name="Brodie E.L."/>
            <person name="Williams K.H."/>
            <person name="Hubbard S.S."/>
            <person name="Banfield J.F."/>
        </authorList>
    </citation>
    <scope>NUCLEOTIDE SEQUENCE [LARGE SCALE GENOMIC DNA]</scope>
</reference>
<keyword evidence="1" id="KW-0805">Transcription regulation</keyword>
<dbReference type="SUPFAM" id="SSF46785">
    <property type="entry name" value="Winged helix' DNA-binding domain"/>
    <property type="match status" value="1"/>
</dbReference>
<evidence type="ECO:0000256" key="3">
    <source>
        <dbReference type="ARBA" id="ARBA00023163"/>
    </source>
</evidence>
<dbReference type="PANTHER" id="PTHR24567:SF75">
    <property type="entry name" value="FUMARATE AND NITRATE REDUCTION REGULATORY PROTEIN"/>
    <property type="match status" value="1"/>
</dbReference>
<dbReference type="SMART" id="SM00100">
    <property type="entry name" value="cNMP"/>
    <property type="match status" value="1"/>
</dbReference>
<dbReference type="InterPro" id="IPR050397">
    <property type="entry name" value="Env_Response_Regulators"/>
</dbReference>
<keyword evidence="2" id="KW-0238">DNA-binding</keyword>
<dbReference type="InterPro" id="IPR036388">
    <property type="entry name" value="WH-like_DNA-bd_sf"/>
</dbReference>
<dbReference type="Pfam" id="PF00027">
    <property type="entry name" value="cNMP_binding"/>
    <property type="match status" value="1"/>
</dbReference>
<organism evidence="6 7">
    <name type="scientific">Candidatus Muproteobacteria bacterium RIFCSPHIGHO2_01_FULL_65_16</name>
    <dbReference type="NCBI Taxonomy" id="1817764"/>
    <lineage>
        <taxon>Bacteria</taxon>
        <taxon>Pseudomonadati</taxon>
        <taxon>Pseudomonadota</taxon>
        <taxon>Candidatus Muproteobacteria</taxon>
    </lineage>
</organism>
<dbReference type="SUPFAM" id="SSF51206">
    <property type="entry name" value="cAMP-binding domain-like"/>
    <property type="match status" value="1"/>
</dbReference>
<evidence type="ECO:0000313" key="7">
    <source>
        <dbReference type="Proteomes" id="UP000179360"/>
    </source>
</evidence>
<dbReference type="InterPro" id="IPR012318">
    <property type="entry name" value="HTH_CRP"/>
</dbReference>
<evidence type="ECO:0000259" key="5">
    <source>
        <dbReference type="PROSITE" id="PS51063"/>
    </source>
</evidence>
<dbReference type="GO" id="GO:0003700">
    <property type="term" value="F:DNA-binding transcription factor activity"/>
    <property type="evidence" value="ECO:0007669"/>
    <property type="project" value="TreeGrafter"/>
</dbReference>
<dbReference type="GO" id="GO:0003677">
    <property type="term" value="F:DNA binding"/>
    <property type="evidence" value="ECO:0007669"/>
    <property type="project" value="UniProtKB-KW"/>
</dbReference>
<gene>
    <name evidence="6" type="ORF">A2637_00445</name>
</gene>
<dbReference type="CDD" id="cd00092">
    <property type="entry name" value="HTH_CRP"/>
    <property type="match status" value="1"/>
</dbReference>
<dbReference type="Gene3D" id="2.60.120.10">
    <property type="entry name" value="Jelly Rolls"/>
    <property type="match status" value="1"/>
</dbReference>
<dbReference type="PROSITE" id="PS51063">
    <property type="entry name" value="HTH_CRP_2"/>
    <property type="match status" value="1"/>
</dbReference>
<dbReference type="EMBL" id="MFSY01000124">
    <property type="protein sequence ID" value="OGI44417.1"/>
    <property type="molecule type" value="Genomic_DNA"/>
</dbReference>
<dbReference type="PRINTS" id="PR00034">
    <property type="entry name" value="HTHCRP"/>
</dbReference>
<dbReference type="Proteomes" id="UP000179360">
    <property type="component" value="Unassembled WGS sequence"/>
</dbReference>